<proteinExistence type="predicted"/>
<dbReference type="Proteomes" id="UP000276133">
    <property type="component" value="Unassembled WGS sequence"/>
</dbReference>
<dbReference type="AlphaFoldDB" id="A0A3M7QSQ8"/>
<evidence type="ECO:0000313" key="2">
    <source>
        <dbReference type="Proteomes" id="UP000276133"/>
    </source>
</evidence>
<gene>
    <name evidence="1" type="ORF">BpHYR1_029144</name>
</gene>
<reference evidence="1 2" key="1">
    <citation type="journal article" date="2018" name="Sci. Rep.">
        <title>Genomic signatures of local adaptation to the degree of environmental predictability in rotifers.</title>
        <authorList>
            <person name="Franch-Gras L."/>
            <person name="Hahn C."/>
            <person name="Garcia-Roger E.M."/>
            <person name="Carmona M.J."/>
            <person name="Serra M."/>
            <person name="Gomez A."/>
        </authorList>
    </citation>
    <scope>NUCLEOTIDE SEQUENCE [LARGE SCALE GENOMIC DNA]</scope>
    <source>
        <strain evidence="1">HYR1</strain>
    </source>
</reference>
<sequence length="97" mass="11203">MYPIRLVGGSKDLSREGIWVFWIVERLQLLIFISVSRISIFKSYLLTTLAHILHDPVDHITDQIPNLCRPKQKPQSSAINKIVIGQYWGLVLFSQKN</sequence>
<dbReference type="EMBL" id="REGN01005229">
    <property type="protein sequence ID" value="RNA14249.1"/>
    <property type="molecule type" value="Genomic_DNA"/>
</dbReference>
<comment type="caution">
    <text evidence="1">The sequence shown here is derived from an EMBL/GenBank/DDBJ whole genome shotgun (WGS) entry which is preliminary data.</text>
</comment>
<protein>
    <submittedName>
        <fullName evidence="1">Uncharacterized protein</fullName>
    </submittedName>
</protein>
<organism evidence="1 2">
    <name type="scientific">Brachionus plicatilis</name>
    <name type="common">Marine rotifer</name>
    <name type="synonym">Brachionus muelleri</name>
    <dbReference type="NCBI Taxonomy" id="10195"/>
    <lineage>
        <taxon>Eukaryota</taxon>
        <taxon>Metazoa</taxon>
        <taxon>Spiralia</taxon>
        <taxon>Gnathifera</taxon>
        <taxon>Rotifera</taxon>
        <taxon>Eurotatoria</taxon>
        <taxon>Monogononta</taxon>
        <taxon>Pseudotrocha</taxon>
        <taxon>Ploima</taxon>
        <taxon>Brachionidae</taxon>
        <taxon>Brachionus</taxon>
    </lineage>
</organism>
<evidence type="ECO:0000313" key="1">
    <source>
        <dbReference type="EMBL" id="RNA14249.1"/>
    </source>
</evidence>
<accession>A0A3M7QSQ8</accession>
<keyword evidence="2" id="KW-1185">Reference proteome</keyword>
<name>A0A3M7QSQ8_BRAPC</name>